<keyword evidence="3" id="KW-1185">Reference proteome</keyword>
<dbReference type="eggNOG" id="arCOG00446">
    <property type="taxonomic scope" value="Archaea"/>
</dbReference>
<protein>
    <submittedName>
        <fullName evidence="2">Electron transfer flavoprotein alpha/beta-subunit</fullName>
    </submittedName>
</protein>
<name>D2RI56_ARCPA</name>
<dbReference type="HOGENOM" id="CLU_060196_1_1_2"/>
<evidence type="ECO:0000313" key="3">
    <source>
        <dbReference type="Proteomes" id="UP000001901"/>
    </source>
</evidence>
<dbReference type="InterPro" id="IPR012255">
    <property type="entry name" value="ETF_b"/>
</dbReference>
<dbReference type="OrthoDB" id="6635at2157"/>
<proteinExistence type="predicted"/>
<dbReference type="Gene3D" id="3.40.50.620">
    <property type="entry name" value="HUPs"/>
    <property type="match status" value="1"/>
</dbReference>
<dbReference type="InterPro" id="IPR014730">
    <property type="entry name" value="ETF_a/b_N"/>
</dbReference>
<evidence type="ECO:0000313" key="2">
    <source>
        <dbReference type="EMBL" id="ADB57981.1"/>
    </source>
</evidence>
<dbReference type="EMBL" id="CP001857">
    <property type="protein sequence ID" value="ADB57981.1"/>
    <property type="molecule type" value="Genomic_DNA"/>
</dbReference>
<evidence type="ECO:0000259" key="1">
    <source>
        <dbReference type="SMART" id="SM00893"/>
    </source>
</evidence>
<dbReference type="RefSeq" id="WP_012940317.1">
    <property type="nucleotide sequence ID" value="NC_013741.1"/>
</dbReference>
<reference evidence="2 3" key="1">
    <citation type="journal article" date="2010" name="Stand. Genomic Sci.">
        <title>Complete genome sequence of Archaeoglobus profundus type strain (AV18).</title>
        <authorList>
            <person name="von Jan M."/>
            <person name="Lapidus A."/>
            <person name="Del Rio T.G."/>
            <person name="Copeland A."/>
            <person name="Tice H."/>
            <person name="Cheng J.F."/>
            <person name="Lucas S."/>
            <person name="Chen F."/>
            <person name="Nolan M."/>
            <person name="Goodwin L."/>
            <person name="Han C."/>
            <person name="Pitluck S."/>
            <person name="Liolios K."/>
            <person name="Ivanova N."/>
            <person name="Mavromatis K."/>
            <person name="Ovchinnikova G."/>
            <person name="Chertkov O."/>
            <person name="Pati A."/>
            <person name="Chen A."/>
            <person name="Palaniappan K."/>
            <person name="Land M."/>
            <person name="Hauser L."/>
            <person name="Chang Y.J."/>
            <person name="Jeffries C.D."/>
            <person name="Saunders E."/>
            <person name="Brettin T."/>
            <person name="Detter J.C."/>
            <person name="Chain P."/>
            <person name="Eichinger K."/>
            <person name="Huber H."/>
            <person name="Spring S."/>
            <person name="Rohde M."/>
            <person name="Goker M."/>
            <person name="Wirth R."/>
            <person name="Woyke T."/>
            <person name="Bristow J."/>
            <person name="Eisen J.A."/>
            <person name="Markowitz V."/>
            <person name="Hugenholtz P."/>
            <person name="Kyrpides N.C."/>
            <person name="Klenk H.P."/>
        </authorList>
    </citation>
    <scope>NUCLEOTIDE SEQUENCE [LARGE SCALE GENOMIC DNA]</scope>
    <source>
        <strain evidence="3">DSM 5631 / JCM 9629 / NBRC 100127 / Av18</strain>
    </source>
</reference>
<dbReference type="PANTHER" id="PTHR21294">
    <property type="entry name" value="ELECTRON TRANSFER FLAVOPROTEIN BETA-SUBUNIT"/>
    <property type="match status" value="1"/>
</dbReference>
<dbReference type="GO" id="GO:0009055">
    <property type="term" value="F:electron transfer activity"/>
    <property type="evidence" value="ECO:0007669"/>
    <property type="project" value="InterPro"/>
</dbReference>
<dbReference type="GeneID" id="8739585"/>
<gene>
    <name evidence="2" type="ordered locus">Arcpr_0920</name>
</gene>
<dbReference type="AlphaFoldDB" id="D2RI56"/>
<dbReference type="InterPro" id="IPR014729">
    <property type="entry name" value="Rossmann-like_a/b/a_fold"/>
</dbReference>
<dbReference type="KEGG" id="apo:Arcpr_0920"/>
<dbReference type="Proteomes" id="UP000001901">
    <property type="component" value="Chromosome"/>
</dbReference>
<dbReference type="SUPFAM" id="SSF52402">
    <property type="entry name" value="Adenine nucleotide alpha hydrolases-like"/>
    <property type="match status" value="1"/>
</dbReference>
<dbReference type="STRING" id="572546.Arcpr_0920"/>
<dbReference type="PaxDb" id="572546-Arcpr_0920"/>
<dbReference type="SMART" id="SM00893">
    <property type="entry name" value="ETF"/>
    <property type="match status" value="1"/>
</dbReference>
<dbReference type="Pfam" id="PF01012">
    <property type="entry name" value="ETF"/>
    <property type="match status" value="1"/>
</dbReference>
<sequence>MNIGAIVRIVPDLVEGVEVTEEEVIPFRFVPNERDEHAVEEALIFKQKCNGTVEVIGLVDDELRDDEAIEEALAMAYAKGADKLRKIVLMRKTFNRLEVAKAIAEYLKGYDVIMIGIQSIDSFAGYLGGVLASMLGYTYIGGVVSVDLRGNDLVVQKEFGGVFGEYKVKVPAVLGIVSAEKPISFVPLTKLRQAMRSMEVEEIEVDVPEIGGIDVLRYYEPEKPEITIIEGDVEEVADKLVEMLKALSII</sequence>
<organism evidence="2 3">
    <name type="scientific">Archaeoglobus profundus (strain DSM 5631 / JCM 9629 / NBRC 100127 / Av18)</name>
    <dbReference type="NCBI Taxonomy" id="572546"/>
    <lineage>
        <taxon>Archaea</taxon>
        <taxon>Methanobacteriati</taxon>
        <taxon>Methanobacteriota</taxon>
        <taxon>Archaeoglobi</taxon>
        <taxon>Archaeoglobales</taxon>
        <taxon>Archaeoglobaceae</taxon>
        <taxon>Archaeoglobus</taxon>
    </lineage>
</organism>
<feature type="domain" description="Electron transfer flavoprotein alpha/beta-subunit N-terminal" evidence="1">
    <location>
        <begin position="17"/>
        <end position="207"/>
    </location>
</feature>
<accession>D2RI56</accession>